<proteinExistence type="predicted"/>
<protein>
    <submittedName>
        <fullName evidence="1">Uncharacterized protein</fullName>
    </submittedName>
</protein>
<gene>
    <name evidence="1" type="ORF">RHD99_12195</name>
</gene>
<dbReference type="Proteomes" id="UP001246690">
    <property type="component" value="Chromosome"/>
</dbReference>
<sequence>MTEFNLVALVHRFEADYRYFLQENDRIFGYVEAGKYLLTSGGDVHKTNLNEEFRNRVERFRNVKSDLNKSFHELMTYVKDEEVLRLVLPVFKENWTEHLNFYDKTHRDFLNEIKSMYEGKHPIQIQYPAKRGWFR</sequence>
<dbReference type="EMBL" id="CP133838">
    <property type="protein sequence ID" value="WMY72259.1"/>
    <property type="molecule type" value="Genomic_DNA"/>
</dbReference>
<evidence type="ECO:0000313" key="2">
    <source>
        <dbReference type="Proteomes" id="UP001246690"/>
    </source>
</evidence>
<name>A0ABY9S432_9ENTR</name>
<organism evidence="1 2">
    <name type="scientific">Buttiauxella selenatireducens</name>
    <dbReference type="NCBI Taxonomy" id="3073902"/>
    <lineage>
        <taxon>Bacteria</taxon>
        <taxon>Pseudomonadati</taxon>
        <taxon>Pseudomonadota</taxon>
        <taxon>Gammaproteobacteria</taxon>
        <taxon>Enterobacterales</taxon>
        <taxon>Enterobacteriaceae</taxon>
        <taxon>Buttiauxella</taxon>
    </lineage>
</organism>
<evidence type="ECO:0000313" key="1">
    <source>
        <dbReference type="EMBL" id="WMY72259.1"/>
    </source>
</evidence>
<dbReference type="RefSeq" id="WP_309874107.1">
    <property type="nucleotide sequence ID" value="NZ_CP133838.1"/>
</dbReference>
<accession>A0ABY9S432</accession>
<keyword evidence="2" id="KW-1185">Reference proteome</keyword>
<reference evidence="1 2" key="1">
    <citation type="submission" date="2023-09" db="EMBL/GenBank/DDBJ databases">
        <title>Buttiauxella selenatireducens sp. nov., isolated from the rhizosphere of Cardamine hupingshanesis.</title>
        <authorList>
            <person name="Zhang S."/>
            <person name="Xu Z."/>
            <person name="Wang H."/>
            <person name="Guo Y."/>
        </authorList>
    </citation>
    <scope>NUCLEOTIDE SEQUENCE [LARGE SCALE GENOMIC DNA]</scope>
    <source>
        <strain evidence="1 2">R73</strain>
    </source>
</reference>